<protein>
    <submittedName>
        <fullName evidence="2">Uncharacterized protein</fullName>
    </submittedName>
</protein>
<keyword evidence="1" id="KW-0732">Signal</keyword>
<accession>A0AAW2TGH3</accession>
<evidence type="ECO:0000256" key="1">
    <source>
        <dbReference type="SAM" id="SignalP"/>
    </source>
</evidence>
<proteinExistence type="predicted"/>
<sequence>MGTLVATCGMVVQHLILLFYPDHTYEVVYGQPPPTLIPYKALSSSLEVVDRSLQHREATVRILKEHLHNAQHKMKVQVDKKRSEREFEVGELVFVKLRPYKHTSLKSHNIHKLTPRSLGL</sequence>
<reference evidence="2" key="1">
    <citation type="submission" date="2020-06" db="EMBL/GenBank/DDBJ databases">
        <authorList>
            <person name="Li T."/>
            <person name="Hu X."/>
            <person name="Zhang T."/>
            <person name="Song X."/>
            <person name="Zhang H."/>
            <person name="Dai N."/>
            <person name="Sheng W."/>
            <person name="Hou X."/>
            <person name="Wei L."/>
        </authorList>
    </citation>
    <scope>NUCLEOTIDE SEQUENCE</scope>
    <source>
        <strain evidence="2">G02</strain>
        <tissue evidence="2">Leaf</tissue>
    </source>
</reference>
<feature type="chain" id="PRO_5043318510" evidence="1">
    <location>
        <begin position="31"/>
        <end position="120"/>
    </location>
</feature>
<gene>
    <name evidence="2" type="ORF">Sradi_2043100</name>
</gene>
<reference evidence="2" key="2">
    <citation type="journal article" date="2024" name="Plant">
        <title>Genomic evolution and insights into agronomic trait innovations of Sesamum species.</title>
        <authorList>
            <person name="Miao H."/>
            <person name="Wang L."/>
            <person name="Qu L."/>
            <person name="Liu H."/>
            <person name="Sun Y."/>
            <person name="Le M."/>
            <person name="Wang Q."/>
            <person name="Wei S."/>
            <person name="Zheng Y."/>
            <person name="Lin W."/>
            <person name="Duan Y."/>
            <person name="Cao H."/>
            <person name="Xiong S."/>
            <person name="Wang X."/>
            <person name="Wei L."/>
            <person name="Li C."/>
            <person name="Ma Q."/>
            <person name="Ju M."/>
            <person name="Zhao R."/>
            <person name="Li G."/>
            <person name="Mu C."/>
            <person name="Tian Q."/>
            <person name="Mei H."/>
            <person name="Zhang T."/>
            <person name="Gao T."/>
            <person name="Zhang H."/>
        </authorList>
    </citation>
    <scope>NUCLEOTIDE SEQUENCE</scope>
    <source>
        <strain evidence="2">G02</strain>
    </source>
</reference>
<dbReference type="AlphaFoldDB" id="A0AAW2TGH3"/>
<dbReference type="EMBL" id="JACGWJ010000008">
    <property type="protein sequence ID" value="KAL0404023.1"/>
    <property type="molecule type" value="Genomic_DNA"/>
</dbReference>
<organism evidence="2">
    <name type="scientific">Sesamum radiatum</name>
    <name type="common">Black benniseed</name>
    <dbReference type="NCBI Taxonomy" id="300843"/>
    <lineage>
        <taxon>Eukaryota</taxon>
        <taxon>Viridiplantae</taxon>
        <taxon>Streptophyta</taxon>
        <taxon>Embryophyta</taxon>
        <taxon>Tracheophyta</taxon>
        <taxon>Spermatophyta</taxon>
        <taxon>Magnoliopsida</taxon>
        <taxon>eudicotyledons</taxon>
        <taxon>Gunneridae</taxon>
        <taxon>Pentapetalae</taxon>
        <taxon>asterids</taxon>
        <taxon>lamiids</taxon>
        <taxon>Lamiales</taxon>
        <taxon>Pedaliaceae</taxon>
        <taxon>Sesamum</taxon>
    </lineage>
</organism>
<comment type="caution">
    <text evidence="2">The sequence shown here is derived from an EMBL/GenBank/DDBJ whole genome shotgun (WGS) entry which is preliminary data.</text>
</comment>
<feature type="signal peptide" evidence="1">
    <location>
        <begin position="1"/>
        <end position="30"/>
    </location>
</feature>
<evidence type="ECO:0000313" key="2">
    <source>
        <dbReference type="EMBL" id="KAL0404023.1"/>
    </source>
</evidence>
<name>A0AAW2TGH3_SESRA</name>